<dbReference type="InterPro" id="IPR001764">
    <property type="entry name" value="Glyco_hydro_3_N"/>
</dbReference>
<dbReference type="InterPro" id="IPR002772">
    <property type="entry name" value="Glyco_hydro_3_C"/>
</dbReference>
<evidence type="ECO:0000256" key="3">
    <source>
        <dbReference type="ARBA" id="ARBA00012744"/>
    </source>
</evidence>
<dbReference type="InterPro" id="IPR019800">
    <property type="entry name" value="Glyco_hydro_3_AS"/>
</dbReference>
<evidence type="ECO:0000313" key="11">
    <source>
        <dbReference type="EMBL" id="CUH93796.1"/>
    </source>
</evidence>
<evidence type="ECO:0000259" key="9">
    <source>
        <dbReference type="Pfam" id="PF00933"/>
    </source>
</evidence>
<dbReference type="InterPro" id="IPR051915">
    <property type="entry name" value="Cellulose_Degrad_GH3"/>
</dbReference>
<dbReference type="Pfam" id="PF01915">
    <property type="entry name" value="Glyco_hydro_3_C"/>
    <property type="match status" value="1"/>
</dbReference>
<dbReference type="SUPFAM" id="SSF52279">
    <property type="entry name" value="Beta-D-glucan exohydrolase, C-terminal domain"/>
    <property type="match status" value="1"/>
</dbReference>
<gene>
    <name evidence="11" type="ORF">SD1D_2284</name>
</gene>
<dbReference type="KEGG" id="hsd:SD1D_2284"/>
<dbReference type="Gene3D" id="3.40.50.1700">
    <property type="entry name" value="Glycoside hydrolase family 3 C-terminal domain"/>
    <property type="match status" value="1"/>
</dbReference>
<dbReference type="Pfam" id="PF00933">
    <property type="entry name" value="Glyco_hydro_3"/>
    <property type="match status" value="1"/>
</dbReference>
<evidence type="ECO:0000256" key="1">
    <source>
        <dbReference type="ARBA" id="ARBA00000448"/>
    </source>
</evidence>
<evidence type="ECO:0000256" key="8">
    <source>
        <dbReference type="SAM" id="SignalP"/>
    </source>
</evidence>
<dbReference type="PANTHER" id="PTHR30620:SF16">
    <property type="entry name" value="LYSOSOMAL BETA GLUCOSIDASE"/>
    <property type="match status" value="1"/>
</dbReference>
<organism evidence="11 12">
    <name type="scientific">Herbinix luporum</name>
    <dbReference type="NCBI Taxonomy" id="1679721"/>
    <lineage>
        <taxon>Bacteria</taxon>
        <taxon>Bacillati</taxon>
        <taxon>Bacillota</taxon>
        <taxon>Clostridia</taxon>
        <taxon>Lachnospirales</taxon>
        <taxon>Lachnospiraceae</taxon>
        <taxon>Herbinix</taxon>
    </lineage>
</organism>
<evidence type="ECO:0000256" key="5">
    <source>
        <dbReference type="ARBA" id="ARBA00022801"/>
    </source>
</evidence>
<sequence length="612" mass="67027">MKGYKYLALLLVIIFMLSACTKNKSSDVDSDLPQTGLSKDTSIEELLASMTLEEKVGQMVQGARDSMPYNDVNRLWLGSVLSGGGSYPKNNTIEDWQDMISNYQGAALSTDKGIPIIYGVDAVHGLALVKGAVVFPHNIGLGAANDPELMYKMGAAVAEEMKLIRVPWNFSPCVAVNTDPRWGRTYECYSSNPDIVTKLAHAYVKGQADHGVVATAKHYVADGGAVFGTGEGDYLIDRGDAILSEEELRNTHLLPYKELVDQGVKIIMASFSSWNGVKLHEHEYLLTKVLKDEYGFKGFVVSDWEAVSGLSGSSYEENVIKAVNAGIDMLMEPFTYEKAHMTLVNAVKEGKIREERIDDAVTRILTVKQDMGLFDDPYLNKVSKEVNELGSKEYRKLAKQLVEKSLVLLKNNNNILPLQKGQKIFVTGPAANNMGMQCGGWGLTWQGDMDIGGSKVTEGVTILEGLMEYGKKYGYEIITDKEQAKEADIVLLAIGEVPYAEFMGDTKDLSIVGEKAHKDNKAAIDLAKSLNKPVITLLIAGRNVIISDYIDDWDGLVMCYLPGSEGDGVASVLSGEAPFTGKLPMPYYESVDDIGKEDAKLLFEVGYGLTYE</sequence>
<feature type="domain" description="Glycoside hydrolase family 3 C-terminal" evidence="10">
    <location>
        <begin position="406"/>
        <end position="611"/>
    </location>
</feature>
<evidence type="ECO:0000256" key="2">
    <source>
        <dbReference type="ARBA" id="ARBA00005336"/>
    </source>
</evidence>
<dbReference type="InterPro" id="IPR036881">
    <property type="entry name" value="Glyco_hydro_3_C_sf"/>
</dbReference>
<dbReference type="PRINTS" id="PR00133">
    <property type="entry name" value="GLHYDRLASE3"/>
</dbReference>
<comment type="similarity">
    <text evidence="2 7">Belongs to the glycosyl hydrolase 3 family.</text>
</comment>
<dbReference type="GO" id="GO:0009251">
    <property type="term" value="P:glucan catabolic process"/>
    <property type="evidence" value="ECO:0007669"/>
    <property type="project" value="TreeGrafter"/>
</dbReference>
<dbReference type="Proteomes" id="UP000196053">
    <property type="component" value="Chromosome I"/>
</dbReference>
<keyword evidence="6 7" id="KW-0326">Glycosidase</keyword>
<dbReference type="PROSITE" id="PS51257">
    <property type="entry name" value="PROKAR_LIPOPROTEIN"/>
    <property type="match status" value="1"/>
</dbReference>
<evidence type="ECO:0000256" key="4">
    <source>
        <dbReference type="ARBA" id="ARBA00022729"/>
    </source>
</evidence>
<comment type="catalytic activity">
    <reaction evidence="1">
        <text>Hydrolysis of terminal, non-reducing beta-D-glucosyl residues with release of beta-D-glucose.</text>
        <dbReference type="EC" id="3.2.1.21"/>
    </reaction>
</comment>
<name>A0A0K8J841_9FIRM</name>
<dbReference type="OrthoDB" id="9805821at2"/>
<dbReference type="SUPFAM" id="SSF51445">
    <property type="entry name" value="(Trans)glycosidases"/>
    <property type="match status" value="1"/>
</dbReference>
<accession>A0A0K8J841</accession>
<dbReference type="EMBL" id="LN879430">
    <property type="protein sequence ID" value="CUH93796.1"/>
    <property type="molecule type" value="Genomic_DNA"/>
</dbReference>
<proteinExistence type="inferred from homology"/>
<evidence type="ECO:0000313" key="12">
    <source>
        <dbReference type="Proteomes" id="UP000196053"/>
    </source>
</evidence>
<dbReference type="RefSeq" id="WP_058259013.1">
    <property type="nucleotide sequence ID" value="NZ_DUPS01000059.1"/>
</dbReference>
<dbReference type="EC" id="3.2.1.21" evidence="3"/>
<dbReference type="PROSITE" id="PS00775">
    <property type="entry name" value="GLYCOSYL_HYDROL_F3"/>
    <property type="match status" value="1"/>
</dbReference>
<dbReference type="PANTHER" id="PTHR30620">
    <property type="entry name" value="PERIPLASMIC BETA-GLUCOSIDASE-RELATED"/>
    <property type="match status" value="1"/>
</dbReference>
<dbReference type="GO" id="GO:0008422">
    <property type="term" value="F:beta-glucosidase activity"/>
    <property type="evidence" value="ECO:0007669"/>
    <property type="project" value="UniProtKB-EC"/>
</dbReference>
<evidence type="ECO:0000256" key="6">
    <source>
        <dbReference type="ARBA" id="ARBA00023295"/>
    </source>
</evidence>
<dbReference type="InterPro" id="IPR036962">
    <property type="entry name" value="Glyco_hydro_3_N_sf"/>
</dbReference>
<evidence type="ECO:0000259" key="10">
    <source>
        <dbReference type="Pfam" id="PF01915"/>
    </source>
</evidence>
<keyword evidence="4 8" id="KW-0732">Signal</keyword>
<dbReference type="AlphaFoldDB" id="A0A0K8J841"/>
<keyword evidence="5 7" id="KW-0378">Hydrolase</keyword>
<dbReference type="InterPro" id="IPR017853">
    <property type="entry name" value="GH"/>
</dbReference>
<dbReference type="Gene3D" id="3.20.20.300">
    <property type="entry name" value="Glycoside hydrolase, family 3, N-terminal domain"/>
    <property type="match status" value="1"/>
</dbReference>
<keyword evidence="12" id="KW-1185">Reference proteome</keyword>
<feature type="domain" description="Glycoside hydrolase family 3 N-terminal" evidence="9">
    <location>
        <begin position="51"/>
        <end position="367"/>
    </location>
</feature>
<feature type="signal peptide" evidence="8">
    <location>
        <begin position="1"/>
        <end position="21"/>
    </location>
</feature>
<protein>
    <recommendedName>
        <fullName evidence="3">beta-glucosidase</fullName>
        <ecNumber evidence="3">3.2.1.21</ecNumber>
    </recommendedName>
</protein>
<reference evidence="12" key="1">
    <citation type="submission" date="2015-09" db="EMBL/GenBank/DDBJ databases">
        <authorList>
            <person name="Wibberg D."/>
        </authorList>
    </citation>
    <scope>NUCLEOTIDE SEQUENCE [LARGE SCALE GENOMIC DNA]</scope>
    <source>
        <strain evidence="12">SD1D</strain>
    </source>
</reference>
<feature type="chain" id="PRO_5039419995" description="beta-glucosidase" evidence="8">
    <location>
        <begin position="22"/>
        <end position="612"/>
    </location>
</feature>
<evidence type="ECO:0000256" key="7">
    <source>
        <dbReference type="RuleBase" id="RU361161"/>
    </source>
</evidence>